<sequence>MPDFRKPNDETDQSGHSSPIHRLFSLFNLSGLLPRDKGPPQTSGPHYPTTPRLPSTSDSPPAHSDWGTTQAGTGAGMSDLDPFVTAFLPPEVQHIWYQLQEGTLPRLIESPFGPFGGFGDWESEASNRSDGSHPPLQGHPPSISVPHNPMAGGSKALRDIILRPQNSQTSPPSDQDPNQSALSSMTRTAEGEPGPSTLIWDTVLPSLFHQILDPAFSSSIDGPQPGQSHGQSRGGDNDPGSHFSLITQRTSTIQNPDGSIETTVTTSDPHNGGNSTTTTRTDASGNIIDEWTSPSAGSTPSSYSKSAVPRSAILKNIYRTRGDEQPTDMSTGGHPAALESPPSGYDVVRQTPITTLISQLLFGNDAPTDPFGRFKSIPPNTPSHPPPGPALVNGPSSSANDESAKDPGAPRHTASTRTTPSTSEGPIFSYMAVQSITHPDGSVEYKRTIRNPDGTEEVFTSQSAADSSTGHSEPYSLTRKDHGGILARLFGRW</sequence>
<dbReference type="Proteomes" id="UP000268162">
    <property type="component" value="Unassembled WGS sequence"/>
</dbReference>
<feature type="region of interest" description="Disordered" evidence="1">
    <location>
        <begin position="367"/>
        <end position="426"/>
    </location>
</feature>
<feature type="region of interest" description="Disordered" evidence="1">
    <location>
        <begin position="165"/>
        <end position="198"/>
    </location>
</feature>
<evidence type="ECO:0000256" key="1">
    <source>
        <dbReference type="SAM" id="MobiDB-lite"/>
    </source>
</evidence>
<proteinExistence type="predicted"/>
<evidence type="ECO:0000313" key="2">
    <source>
        <dbReference type="EMBL" id="RKP33695.1"/>
    </source>
</evidence>
<feature type="compositionally biased region" description="Polar residues" evidence="1">
    <location>
        <begin position="244"/>
        <end position="284"/>
    </location>
</feature>
<feature type="region of interest" description="Disordered" evidence="1">
    <location>
        <begin position="215"/>
        <end position="347"/>
    </location>
</feature>
<feature type="compositionally biased region" description="Polar residues" evidence="1">
    <location>
        <begin position="458"/>
        <end position="471"/>
    </location>
</feature>
<feature type="compositionally biased region" description="Polar residues" evidence="1">
    <location>
        <begin position="216"/>
        <end position="231"/>
    </location>
</feature>
<organism evidence="2 3">
    <name type="scientific">Dimargaris cristalligena</name>
    <dbReference type="NCBI Taxonomy" id="215637"/>
    <lineage>
        <taxon>Eukaryota</taxon>
        <taxon>Fungi</taxon>
        <taxon>Fungi incertae sedis</taxon>
        <taxon>Zoopagomycota</taxon>
        <taxon>Kickxellomycotina</taxon>
        <taxon>Dimargaritomycetes</taxon>
        <taxon>Dimargaritales</taxon>
        <taxon>Dimargaritaceae</taxon>
        <taxon>Dimargaris</taxon>
    </lineage>
</organism>
<keyword evidence="3" id="KW-1185">Reference proteome</keyword>
<dbReference type="EMBL" id="ML003628">
    <property type="protein sequence ID" value="RKP33695.1"/>
    <property type="molecule type" value="Genomic_DNA"/>
</dbReference>
<evidence type="ECO:0000313" key="3">
    <source>
        <dbReference type="Proteomes" id="UP000268162"/>
    </source>
</evidence>
<name>A0A4P9ZKR5_9FUNG</name>
<feature type="compositionally biased region" description="Pro residues" evidence="1">
    <location>
        <begin position="379"/>
        <end position="389"/>
    </location>
</feature>
<gene>
    <name evidence="2" type="ORF">BJ085DRAFT_40551</name>
</gene>
<accession>A0A4P9ZKR5</accession>
<dbReference type="AlphaFoldDB" id="A0A4P9ZKR5"/>
<reference evidence="3" key="1">
    <citation type="journal article" date="2018" name="Nat. Microbiol.">
        <title>Leveraging single-cell genomics to expand the fungal tree of life.</title>
        <authorList>
            <person name="Ahrendt S.R."/>
            <person name="Quandt C.A."/>
            <person name="Ciobanu D."/>
            <person name="Clum A."/>
            <person name="Salamov A."/>
            <person name="Andreopoulos B."/>
            <person name="Cheng J.F."/>
            <person name="Woyke T."/>
            <person name="Pelin A."/>
            <person name="Henrissat B."/>
            <person name="Reynolds N.K."/>
            <person name="Benny G.L."/>
            <person name="Smith M.E."/>
            <person name="James T.Y."/>
            <person name="Grigoriev I.V."/>
        </authorList>
    </citation>
    <scope>NUCLEOTIDE SEQUENCE [LARGE SCALE GENOMIC DNA]</scope>
    <source>
        <strain evidence="3">RSA 468</strain>
    </source>
</reference>
<protein>
    <submittedName>
        <fullName evidence="2">Uncharacterized protein</fullName>
    </submittedName>
</protein>
<feature type="region of interest" description="Disordered" evidence="1">
    <location>
        <begin position="118"/>
        <end position="153"/>
    </location>
</feature>
<feature type="region of interest" description="Disordered" evidence="1">
    <location>
        <begin position="1"/>
        <end position="77"/>
    </location>
</feature>
<feature type="compositionally biased region" description="Low complexity" evidence="1">
    <location>
        <begin position="292"/>
        <end position="307"/>
    </location>
</feature>
<feature type="compositionally biased region" description="Polar residues" evidence="1">
    <location>
        <begin position="165"/>
        <end position="187"/>
    </location>
</feature>
<feature type="compositionally biased region" description="Polar residues" evidence="1">
    <location>
        <begin position="413"/>
        <end position="424"/>
    </location>
</feature>
<feature type="region of interest" description="Disordered" evidence="1">
    <location>
        <begin position="452"/>
        <end position="481"/>
    </location>
</feature>